<proteinExistence type="predicted"/>
<comment type="caution">
    <text evidence="1">The sequence shown here is derived from an EMBL/GenBank/DDBJ whole genome shotgun (WGS) entry which is preliminary data.</text>
</comment>
<dbReference type="Pfam" id="PF14903">
    <property type="entry name" value="WG_beta_rep"/>
    <property type="match status" value="4"/>
</dbReference>
<protein>
    <submittedName>
        <fullName evidence="1">WG repeat protein</fullName>
    </submittedName>
</protein>
<accession>A0A2T0WPB2</accession>
<dbReference type="SUPFAM" id="SSF69360">
    <property type="entry name" value="Cell wall binding repeat"/>
    <property type="match status" value="1"/>
</dbReference>
<name>A0A2T0WPB2_9BACT</name>
<sequence length="295" mass="33286">MKADVGFSEDSSRKLTIHYFNDQFEEVLRMDQQDYTSVIGASNFSDLNKFFISSNIFSVTSSFFAPSEGLIKIYNPLSKKFGFINSDKELVVDFKFKDASSFSEGLAIVQDEFDNWGAIDKNGEMIIDFIFSKKPSDFKDGLSKVQSSNWKFGYVNMDGEKVIEPEFSDGTSFFKDHALVNNGNGELILIDKSGSVISNFGRYISFLDKDADGYSPTLIQLMNFGKGVFKKGLSYGLIDVEGKILIDFNFKLINYFDGLHALGHKSEFINGKTKHDYGLIDEVGNFIIMIEKNEF</sequence>
<dbReference type="Proteomes" id="UP000238157">
    <property type="component" value="Unassembled WGS sequence"/>
</dbReference>
<evidence type="ECO:0000313" key="1">
    <source>
        <dbReference type="EMBL" id="PRY88543.1"/>
    </source>
</evidence>
<dbReference type="InterPro" id="IPR032774">
    <property type="entry name" value="WG_beta_rep"/>
</dbReference>
<dbReference type="AlphaFoldDB" id="A0A2T0WPB2"/>
<dbReference type="PANTHER" id="PTHR37841:SF1">
    <property type="entry name" value="DUF3298 DOMAIN-CONTAINING PROTEIN"/>
    <property type="match status" value="1"/>
</dbReference>
<keyword evidence="2" id="KW-1185">Reference proteome</keyword>
<dbReference type="RefSeq" id="WP_106133265.1">
    <property type="nucleotide sequence ID" value="NZ_PVTR01000004.1"/>
</dbReference>
<evidence type="ECO:0000313" key="2">
    <source>
        <dbReference type="Proteomes" id="UP000238157"/>
    </source>
</evidence>
<reference evidence="1 2" key="1">
    <citation type="submission" date="2018-03" db="EMBL/GenBank/DDBJ databases">
        <title>Genomic Encyclopedia of Archaeal and Bacterial Type Strains, Phase II (KMG-II): from individual species to whole genera.</title>
        <authorList>
            <person name="Goeker M."/>
        </authorList>
    </citation>
    <scope>NUCLEOTIDE SEQUENCE [LARGE SCALE GENOMIC DNA]</scope>
    <source>
        <strain evidence="1 2">DSM 27929</strain>
    </source>
</reference>
<dbReference type="PANTHER" id="PTHR37841">
    <property type="entry name" value="GLR2918 PROTEIN"/>
    <property type="match status" value="1"/>
</dbReference>
<gene>
    <name evidence="1" type="ORF">CLW00_104194</name>
</gene>
<dbReference type="OrthoDB" id="2485468at2"/>
<organism evidence="1 2">
    <name type="scientific">Mongoliibacter ruber</name>
    <dbReference type="NCBI Taxonomy" id="1750599"/>
    <lineage>
        <taxon>Bacteria</taxon>
        <taxon>Pseudomonadati</taxon>
        <taxon>Bacteroidota</taxon>
        <taxon>Cytophagia</taxon>
        <taxon>Cytophagales</taxon>
        <taxon>Cyclobacteriaceae</taxon>
        <taxon>Mongoliibacter</taxon>
    </lineage>
</organism>
<dbReference type="EMBL" id="PVTR01000004">
    <property type="protein sequence ID" value="PRY88543.1"/>
    <property type="molecule type" value="Genomic_DNA"/>
</dbReference>